<comment type="caution">
    <text evidence="1">The sequence shown here is derived from an EMBL/GenBank/DDBJ whole genome shotgun (WGS) entry which is preliminary data.</text>
</comment>
<sequence>NIRYNITSTVVDIIASCYSLHRSRSGVTMFLQQINLRDGIRDNA</sequence>
<name>A0ACA9MTN3_9GLOM</name>
<keyword evidence="2" id="KW-1185">Reference proteome</keyword>
<dbReference type="EMBL" id="CAJVPW010010166">
    <property type="protein sequence ID" value="CAG8612582.1"/>
    <property type="molecule type" value="Genomic_DNA"/>
</dbReference>
<feature type="non-terminal residue" evidence="1">
    <location>
        <position position="1"/>
    </location>
</feature>
<evidence type="ECO:0000313" key="1">
    <source>
        <dbReference type="EMBL" id="CAG8612582.1"/>
    </source>
</evidence>
<evidence type="ECO:0000313" key="2">
    <source>
        <dbReference type="Proteomes" id="UP000789366"/>
    </source>
</evidence>
<proteinExistence type="predicted"/>
<accession>A0ACA9MTN3</accession>
<organism evidence="1 2">
    <name type="scientific">Cetraspora pellucida</name>
    <dbReference type="NCBI Taxonomy" id="1433469"/>
    <lineage>
        <taxon>Eukaryota</taxon>
        <taxon>Fungi</taxon>
        <taxon>Fungi incertae sedis</taxon>
        <taxon>Mucoromycota</taxon>
        <taxon>Glomeromycotina</taxon>
        <taxon>Glomeromycetes</taxon>
        <taxon>Diversisporales</taxon>
        <taxon>Gigasporaceae</taxon>
        <taxon>Cetraspora</taxon>
    </lineage>
</organism>
<reference evidence="1" key="1">
    <citation type="submission" date="2021-06" db="EMBL/GenBank/DDBJ databases">
        <authorList>
            <person name="Kallberg Y."/>
            <person name="Tangrot J."/>
            <person name="Rosling A."/>
        </authorList>
    </citation>
    <scope>NUCLEOTIDE SEQUENCE</scope>
    <source>
        <strain evidence="1">28 12/20/2015</strain>
    </source>
</reference>
<dbReference type="Proteomes" id="UP000789366">
    <property type="component" value="Unassembled WGS sequence"/>
</dbReference>
<gene>
    <name evidence="1" type="ORF">SPELUC_LOCUS7553</name>
</gene>
<protein>
    <submittedName>
        <fullName evidence="1">11392_t:CDS:1</fullName>
    </submittedName>
</protein>